<dbReference type="Pfam" id="PF21834">
    <property type="entry name" value="DUF6894"/>
    <property type="match status" value="1"/>
</dbReference>
<dbReference type="EMBL" id="JBEPTQ010000001">
    <property type="protein sequence ID" value="MET4716171.1"/>
    <property type="molecule type" value="Genomic_DNA"/>
</dbReference>
<proteinExistence type="predicted"/>
<sequence>MVMFNPDTNRAGTGRAVRIERRRENSEASFSYTRTVMSARPKGIATPPGKLGTRRSGASWCGMPRYYFDYRSPAVVIDHEGTDLANLKAVERLARELLGETIICGAGRPCTGLVVVEARDEFGPILRVTATIEVKDERPL</sequence>
<dbReference type="Proteomes" id="UP001549291">
    <property type="component" value="Unassembled WGS sequence"/>
</dbReference>
<keyword evidence="3" id="KW-1185">Reference proteome</keyword>
<evidence type="ECO:0000313" key="3">
    <source>
        <dbReference type="Proteomes" id="UP001549291"/>
    </source>
</evidence>
<accession>A0ABV2RGX3</accession>
<evidence type="ECO:0000313" key="2">
    <source>
        <dbReference type="EMBL" id="MET4716171.1"/>
    </source>
</evidence>
<evidence type="ECO:0000259" key="1">
    <source>
        <dbReference type="Pfam" id="PF21834"/>
    </source>
</evidence>
<reference evidence="2 3" key="1">
    <citation type="submission" date="2024-06" db="EMBL/GenBank/DDBJ databases">
        <title>Genomic Encyclopedia of Type Strains, Phase V (KMG-V): Genome sequencing to study the core and pangenomes of soil and plant-associated prokaryotes.</title>
        <authorList>
            <person name="Whitman W."/>
        </authorList>
    </citation>
    <scope>NUCLEOTIDE SEQUENCE [LARGE SCALE GENOMIC DNA]</scope>
    <source>
        <strain evidence="2 3">USDA 160</strain>
    </source>
</reference>
<organism evidence="2 3">
    <name type="scientific">Bradyrhizobium japonicum</name>
    <dbReference type="NCBI Taxonomy" id="375"/>
    <lineage>
        <taxon>Bacteria</taxon>
        <taxon>Pseudomonadati</taxon>
        <taxon>Pseudomonadota</taxon>
        <taxon>Alphaproteobacteria</taxon>
        <taxon>Hyphomicrobiales</taxon>
        <taxon>Nitrobacteraceae</taxon>
        <taxon>Bradyrhizobium</taxon>
    </lineage>
</organism>
<feature type="domain" description="DUF6894" evidence="1">
    <location>
        <begin position="65"/>
        <end position="130"/>
    </location>
</feature>
<dbReference type="InterPro" id="IPR054189">
    <property type="entry name" value="DUF6894"/>
</dbReference>
<name>A0ABV2RGX3_BRAJP</name>
<gene>
    <name evidence="2" type="ORF">ABIF63_000274</name>
</gene>
<comment type="caution">
    <text evidence="2">The sequence shown here is derived from an EMBL/GenBank/DDBJ whole genome shotgun (WGS) entry which is preliminary data.</text>
</comment>
<protein>
    <recommendedName>
        <fullName evidence="1">DUF6894 domain-containing protein</fullName>
    </recommendedName>
</protein>